<dbReference type="Gene3D" id="2.130.10.10">
    <property type="entry name" value="YVTN repeat-like/Quinoprotein amine dehydrogenase"/>
    <property type="match status" value="1"/>
</dbReference>
<dbReference type="InterPro" id="IPR016391">
    <property type="entry name" value="Coatomer_asu"/>
</dbReference>
<evidence type="ECO:0000259" key="15">
    <source>
        <dbReference type="Pfam" id="PF23953"/>
    </source>
</evidence>
<evidence type="ECO:0000256" key="4">
    <source>
        <dbReference type="ARBA" id="ARBA00022574"/>
    </source>
</evidence>
<dbReference type="Pfam" id="PF06957">
    <property type="entry name" value="COPI_C"/>
    <property type="match status" value="1"/>
</dbReference>
<dbReference type="Pfam" id="PF04053">
    <property type="entry name" value="B-prop_COPA_B_2nd"/>
    <property type="match status" value="1"/>
</dbReference>
<gene>
    <name evidence="16" type="ORF">AMS68_001518</name>
</gene>
<dbReference type="OrthoDB" id="10261470at2759"/>
<keyword evidence="8 10" id="KW-0333">Golgi apparatus</keyword>
<comment type="subunit">
    <text evidence="10">Oligomeric complex that consists of at least the alpha, beta, beta', gamma, delta, epsilon and zeta subunits.</text>
</comment>
<dbReference type="CDD" id="cd00200">
    <property type="entry name" value="WD40"/>
    <property type="match status" value="1"/>
</dbReference>
<sequence length="1221" mass="135675">MTSTSPNMLTKFESKSSRAKGIAFHPKRPWILVSLHSSTIQLWDYRMGTLIDRFEEHDGPVRGIDFHKTQPLFVSGGDDYKIKVWSYQTRRCLFTLSGHLDYVRTVFFHHELPWILSASDDQTIRIWNWQNRSLICTMTGHNHYAMCAQFHPKEDLIVSASLDQSVRVWDISGLRKKHSAPTSMSFEDQMARSSQANQADMFGNTDAVVKFVLEGHDRGVNWVAFHPTLPLIVSAGDDRLVKLWRMSETKAWEVDTCRGHFQNASACLFHPHQDLILSVGEDKTIRVWDLNKRTSVQSFKREDDRFWVIAAHPEINLFAAGHDNGVMVFKLERERPASAVHQNQLFFITKEKHVRSYDFNKNAESPSMLSLKKLGSPWQPPRTLSYNPAERAVLVTSPADNGVYELIHLPKDASGAVEPTNTMRGAGSSAVFVARNRFAVFNQTNQQIDIKDLSNSSTKTIKPPTGTVEMFFGGTGCLLLITATHVYLYDIQQKKQLADLAVAGVKYVVWSTDGLYAALLSKHNVTIVTKSLEQVSTLHETIRIKSACWDDAGVLLYSTLNHVKYTLMNGDNGIVRTLEQTVYLVRVKGRSLYCLDRAAKPRVFTIDPTEYRFKLALVKRHYDEMLNIIKTSSLVGQSIISYVQKKGYPEIALQFVQDAQTRFELALECGNLEVAVEMAKQLDRPKLWQRLSAEALSHGNHQIVEMTYQKLQNFDKLSFLYLITGDGAKLQRMAKIAEHRGDMTSRFQNALYLGDVQSRIEMLKEVDQYPLAYMTAKANGLTEECESILEAAGVTEDELTLPTLGQANAPARTVVQTFKSNWPVKPTGASSFEKALMGESEEPAAVESNGFADDDLLAQEDDVDGSGALEEADEDDAAAGWDMGDDSLPDAGEDFVNVEAAEAGAGSSEADIWTRNSPLAADHAAGGSFDTAMNLLSRQIGAVNFAPLESRFLDIYTASRTFLPANPGLPPLVNYVRRTVSETDSRRILPIIPRDLESIQAAELTTGRNAMKANKLEEGVVAYRKALTLLMVNVVSSPAQVAEAQAAIETAAAYVLAMSIELERRKIVGGATDLSSFSDDIKKRSLELSAYFTVPDMEPQHKTLAWFSAMNFANRNKQLSTALGFANALIERGTNTKFKETARKVKAIAERAPNDAIEVEFDTFGEFDICGASYTPIYAGEASVACPFDGTKYHTSYKGTVCKTCEVCAIGATGSGLRLTI</sequence>
<comment type="function">
    <text evidence="10">The coatomer is a cytosolic protein complex that binds to dilysine motifs and reversibly associates with Golgi non-clathrin-coated vesicles, which further mediate biosynthetic protein transport from the ER, via the Golgi up to the trans Golgi network.</text>
</comment>
<dbReference type="GO" id="GO:0006888">
    <property type="term" value="P:endoplasmic reticulum to Golgi vesicle-mediated transport"/>
    <property type="evidence" value="ECO:0007669"/>
    <property type="project" value="InterPro"/>
</dbReference>
<feature type="repeat" description="WD" evidence="11">
    <location>
        <begin position="96"/>
        <end position="137"/>
    </location>
</feature>
<dbReference type="Gene3D" id="1.25.40.470">
    <property type="match status" value="1"/>
</dbReference>
<keyword evidence="5" id="KW-0677">Repeat</keyword>
<evidence type="ECO:0000256" key="3">
    <source>
        <dbReference type="ARBA" id="ARBA00022490"/>
    </source>
</evidence>
<dbReference type="GO" id="GO:0030126">
    <property type="term" value="C:COPI vesicle coat"/>
    <property type="evidence" value="ECO:0007669"/>
    <property type="project" value="UniProtKB-UniRule"/>
</dbReference>
<dbReference type="EMBL" id="CP051139">
    <property type="protein sequence ID" value="QIW96000.1"/>
    <property type="molecule type" value="Genomic_DNA"/>
</dbReference>
<dbReference type="InterPro" id="IPR050844">
    <property type="entry name" value="Coatomer_complex_subunit"/>
</dbReference>
<dbReference type="InterPro" id="IPR006692">
    <property type="entry name" value="Beta-prop_COPA/B_2nd"/>
</dbReference>
<evidence type="ECO:0000256" key="5">
    <source>
        <dbReference type="ARBA" id="ARBA00022737"/>
    </source>
</evidence>
<evidence type="ECO:0000256" key="11">
    <source>
        <dbReference type="PROSITE-ProRule" id="PRU00221"/>
    </source>
</evidence>
<dbReference type="PANTHER" id="PTHR19876:SF1">
    <property type="entry name" value="COATOMER SUBUNIT ALPHA"/>
    <property type="match status" value="1"/>
</dbReference>
<evidence type="ECO:0000259" key="14">
    <source>
        <dbReference type="Pfam" id="PF06957"/>
    </source>
</evidence>
<dbReference type="InterPro" id="IPR056176">
    <property type="entry name" value="TPR_COPA_B"/>
</dbReference>
<dbReference type="SMART" id="SM00320">
    <property type="entry name" value="WD40"/>
    <property type="match status" value="7"/>
</dbReference>
<accession>A0A6H0XMY1</accession>
<dbReference type="PROSITE" id="PS50294">
    <property type="entry name" value="WD_REPEATS_REGION"/>
    <property type="match status" value="5"/>
</dbReference>
<dbReference type="SUPFAM" id="SSF50978">
    <property type="entry name" value="WD40 repeat-like"/>
    <property type="match status" value="1"/>
</dbReference>
<dbReference type="GO" id="GO:0005198">
    <property type="term" value="F:structural molecule activity"/>
    <property type="evidence" value="ECO:0007669"/>
    <property type="project" value="InterPro"/>
</dbReference>
<evidence type="ECO:0000256" key="8">
    <source>
        <dbReference type="ARBA" id="ARBA00023034"/>
    </source>
</evidence>
<dbReference type="InterPro" id="IPR019775">
    <property type="entry name" value="WD40_repeat_CS"/>
</dbReference>
<dbReference type="FunFam" id="2.130.10.10:FF:000022">
    <property type="entry name" value="Coatomer subunit alpha"/>
    <property type="match status" value="1"/>
</dbReference>
<dbReference type="PANTHER" id="PTHR19876">
    <property type="entry name" value="COATOMER"/>
    <property type="match status" value="1"/>
</dbReference>
<dbReference type="Pfam" id="PF23953">
    <property type="entry name" value="TPR_COPA_B"/>
    <property type="match status" value="1"/>
</dbReference>
<dbReference type="InterPro" id="IPR001680">
    <property type="entry name" value="WD40_rpt"/>
</dbReference>
<feature type="repeat" description="WD" evidence="11">
    <location>
        <begin position="54"/>
        <end position="95"/>
    </location>
</feature>
<dbReference type="PROSITE" id="PS00678">
    <property type="entry name" value="WD_REPEATS_1"/>
    <property type="match status" value="2"/>
</dbReference>
<feature type="region of interest" description="Disordered" evidence="12">
    <location>
        <begin position="871"/>
        <end position="892"/>
    </location>
</feature>
<keyword evidence="6 10" id="KW-0931">ER-Golgi transport</keyword>
<evidence type="ECO:0000256" key="6">
    <source>
        <dbReference type="ARBA" id="ARBA00022892"/>
    </source>
</evidence>
<proteinExistence type="predicted"/>
<dbReference type="CDD" id="cd22948">
    <property type="entry name" value="Coatomer_WDAD_alpha"/>
    <property type="match status" value="1"/>
</dbReference>
<feature type="repeat" description="WD" evidence="11">
    <location>
        <begin position="138"/>
        <end position="179"/>
    </location>
</feature>
<name>A0A6H0XMY1_9PEZI</name>
<feature type="repeat" description="WD" evidence="11">
    <location>
        <begin position="213"/>
        <end position="254"/>
    </location>
</feature>
<evidence type="ECO:0000256" key="7">
    <source>
        <dbReference type="ARBA" id="ARBA00022927"/>
    </source>
</evidence>
<keyword evidence="2 10" id="KW-0813">Transport</keyword>
<dbReference type="GO" id="GO:0000139">
    <property type="term" value="C:Golgi membrane"/>
    <property type="evidence" value="ECO:0007669"/>
    <property type="project" value="UniProtKB-SubCell"/>
</dbReference>
<feature type="domain" description="COPA/B second beta-propeller" evidence="13">
    <location>
        <begin position="351"/>
        <end position="596"/>
    </location>
</feature>
<dbReference type="InterPro" id="IPR011044">
    <property type="entry name" value="Quino_amine_DH_bsu"/>
</dbReference>
<dbReference type="InterPro" id="IPR015943">
    <property type="entry name" value="WD40/YVTN_repeat-like_dom_sf"/>
</dbReference>
<feature type="domain" description="COPA/B TPR" evidence="15">
    <location>
        <begin position="624"/>
        <end position="778"/>
    </location>
</feature>
<evidence type="ECO:0000256" key="2">
    <source>
        <dbReference type="ARBA" id="ARBA00022448"/>
    </source>
</evidence>
<dbReference type="PROSITE" id="PS50082">
    <property type="entry name" value="WD_REPEATS_2"/>
    <property type="match status" value="5"/>
</dbReference>
<protein>
    <recommendedName>
        <fullName evidence="10">Coatomer subunit alpha</fullName>
    </recommendedName>
</protein>
<dbReference type="PIRSF" id="PIRSF003354">
    <property type="entry name" value="Coatomer_alpha_subunit"/>
    <property type="match status" value="1"/>
</dbReference>
<dbReference type="InterPro" id="IPR010714">
    <property type="entry name" value="Coatomer_asu_C"/>
</dbReference>
<dbReference type="InterPro" id="IPR047312">
    <property type="entry name" value="Coatomer_alpha_WD-assoc_reg"/>
</dbReference>
<dbReference type="SUPFAM" id="SSF50969">
    <property type="entry name" value="YVTN repeat-like/Quinoprotein amine dehydrogenase"/>
    <property type="match status" value="1"/>
</dbReference>
<evidence type="ECO:0000313" key="17">
    <source>
        <dbReference type="Proteomes" id="UP000503462"/>
    </source>
</evidence>
<dbReference type="GO" id="GO:0006886">
    <property type="term" value="P:intracellular protein transport"/>
    <property type="evidence" value="ECO:0007669"/>
    <property type="project" value="UniProtKB-UniRule"/>
</dbReference>
<keyword evidence="17" id="KW-1185">Reference proteome</keyword>
<keyword evidence="3 10" id="KW-0963">Cytoplasm</keyword>
<dbReference type="Proteomes" id="UP000503462">
    <property type="component" value="Chromosome 1"/>
</dbReference>
<evidence type="ECO:0000313" key="16">
    <source>
        <dbReference type="EMBL" id="QIW96000.1"/>
    </source>
</evidence>
<dbReference type="GO" id="GO:0006891">
    <property type="term" value="P:intra-Golgi vesicle-mediated transport"/>
    <property type="evidence" value="ECO:0007669"/>
    <property type="project" value="TreeGrafter"/>
</dbReference>
<evidence type="ECO:0000256" key="9">
    <source>
        <dbReference type="ARBA" id="ARBA00023136"/>
    </source>
</evidence>
<evidence type="ECO:0000256" key="12">
    <source>
        <dbReference type="SAM" id="MobiDB-lite"/>
    </source>
</evidence>
<organism evidence="16 17">
    <name type="scientific">Peltaster fructicola</name>
    <dbReference type="NCBI Taxonomy" id="286661"/>
    <lineage>
        <taxon>Eukaryota</taxon>
        <taxon>Fungi</taxon>
        <taxon>Dikarya</taxon>
        <taxon>Ascomycota</taxon>
        <taxon>Pezizomycotina</taxon>
        <taxon>Dothideomycetes</taxon>
        <taxon>Dothideomycetes incertae sedis</taxon>
        <taxon>Peltaster</taxon>
    </lineage>
</organism>
<keyword evidence="4 11" id="KW-0853">WD repeat</keyword>
<dbReference type="FunFam" id="1.25.40.470:FF:000002">
    <property type="entry name" value="Coatomer subunit alpha"/>
    <property type="match status" value="1"/>
</dbReference>
<dbReference type="PRINTS" id="PR00320">
    <property type="entry name" value="GPROTEINBRPT"/>
</dbReference>
<reference evidence="16 17" key="1">
    <citation type="journal article" date="2016" name="Sci. Rep.">
        <title>Peltaster fructicola genome reveals evolution from an invasive phytopathogen to an ectophytic parasite.</title>
        <authorList>
            <person name="Xu C."/>
            <person name="Chen H."/>
            <person name="Gleason M.L."/>
            <person name="Xu J.R."/>
            <person name="Liu H."/>
            <person name="Zhang R."/>
            <person name="Sun G."/>
        </authorList>
    </citation>
    <scope>NUCLEOTIDE SEQUENCE [LARGE SCALE GENOMIC DNA]</scope>
    <source>
        <strain evidence="16 17">LNHT1506</strain>
    </source>
</reference>
<dbReference type="InterPro" id="IPR020472">
    <property type="entry name" value="WD40_PAC1"/>
</dbReference>
<dbReference type="AlphaFoldDB" id="A0A6H0XMY1"/>
<comment type="subcellular location">
    <subcellularLocation>
        <location evidence="10">Cytoplasm</location>
    </subcellularLocation>
    <subcellularLocation>
        <location evidence="1 10">Golgi apparatus membrane</location>
        <topology evidence="1 10">Peripheral membrane protein</topology>
        <orientation evidence="1">Cytoplasmic side</orientation>
    </subcellularLocation>
</comment>
<evidence type="ECO:0000256" key="1">
    <source>
        <dbReference type="ARBA" id="ARBA00004255"/>
    </source>
</evidence>
<dbReference type="GO" id="GO:0006890">
    <property type="term" value="P:retrograde vesicle-mediated transport, Golgi to endoplasmic reticulum"/>
    <property type="evidence" value="ECO:0007669"/>
    <property type="project" value="TreeGrafter"/>
</dbReference>
<evidence type="ECO:0000256" key="10">
    <source>
        <dbReference type="PIRNR" id="PIRNR003354"/>
    </source>
</evidence>
<keyword evidence="7 10" id="KW-0653">Protein transport</keyword>
<evidence type="ECO:0000259" key="13">
    <source>
        <dbReference type="Pfam" id="PF04053"/>
    </source>
</evidence>
<keyword evidence="9 10" id="KW-0472">Membrane</keyword>
<feature type="domain" description="Coatomer alpha subunit C-terminal" evidence="14">
    <location>
        <begin position="844"/>
        <end position="1219"/>
    </location>
</feature>
<dbReference type="InterPro" id="IPR036322">
    <property type="entry name" value="WD40_repeat_dom_sf"/>
</dbReference>
<feature type="repeat" description="WD" evidence="11">
    <location>
        <begin position="257"/>
        <end position="298"/>
    </location>
</feature>
<dbReference type="Pfam" id="PF00400">
    <property type="entry name" value="WD40"/>
    <property type="match status" value="5"/>
</dbReference>